<dbReference type="OMA" id="PNNGRQA"/>
<evidence type="ECO:0000313" key="13">
    <source>
        <dbReference type="Proteomes" id="UP000682892"/>
    </source>
</evidence>
<dbReference type="PROSITE" id="PS51195">
    <property type="entry name" value="Q_MOTIF"/>
    <property type="match status" value="1"/>
</dbReference>
<dbReference type="FunFam" id="3.40.50.300:FF:000008">
    <property type="entry name" value="ATP-dependent RNA helicase RhlB"/>
    <property type="match status" value="1"/>
</dbReference>
<dbReference type="AlphaFoldDB" id="A0A1S4FKM7"/>
<evidence type="ECO:0000259" key="10">
    <source>
        <dbReference type="PROSITE" id="PS51194"/>
    </source>
</evidence>
<evidence type="ECO:0000256" key="6">
    <source>
        <dbReference type="ARBA" id="ARBA00047984"/>
    </source>
</evidence>
<evidence type="ECO:0000256" key="3">
    <source>
        <dbReference type="ARBA" id="ARBA00022801"/>
    </source>
</evidence>
<dbReference type="PROSITE" id="PS51194">
    <property type="entry name" value="HELICASE_CTER"/>
    <property type="match status" value="1"/>
</dbReference>
<feature type="compositionally biased region" description="Polar residues" evidence="8">
    <location>
        <begin position="758"/>
        <end position="771"/>
    </location>
</feature>
<sequence length="911" mass="98876">MQFQGNGQPHPGGFRPRGDKPDFYGGNGVPGGKPPHFMSKPGGPPSIPPFNPNGFGGPKPMYGSGPNGPSGGPGRFNKFRPNMYGGPTELGGGMAPKKDFGGPKMFSTGAPVGMGAMNGKPMYDKPFDAFGGPKKYNTMPNSYGNRNGYGPKPDFNNMSKEERAKIQSLKAKFPGQGLVKPIWKDLEPFEKDFYVPHPNVMARTPEEVQAFRERMQITVMGNSVPHPSQDFEEGNFPDFVMNEINKMGFPNPTAIQAQGWPIALSGRDLVGIAQTGSGKTLAYMLPGIVHIAHQKPLQRGEGPVVLVLAPTRELAQQIQTVVRDFGTHSKPLIRYTCIFGGALKGPQVRDLERGVEVVIATPGRLIDFLERGITNLRRCTYLVLDEADRMLDMGFEPQIRKIIEQIRPDRQVLMWSATWPKEVQALAEDFLHDYIQINIGSLNLSANHNIHQIVDVCEEGEKEGKLLSLLKEISSDVNSKIIIFVETKKKVEDLLKNIVRDGYGATSIHGDKSQSERDYVLQDFRHGKSTILVATDVAARGLDVEDVKYVINFDYPNSSEDYIHRIGRTGRCSSYGTAYTFFTPGNGRQARELLSVLEEAGQQPTAQLIDLAKQAPGGKGGRSRYNVRGALTSGGYNRDQNGFGGNRMFQKKPFENRFGGPPVNGMGPNRFNNPGPNKYGGPGGYRSENSWNKNTGGYQAVPSHQTQNGTPQQSPPQQQLYEPHQQMRFHSKNTMYQNPNQYEDFSNQMVGGAPQAFNGHSGTRFYSNKPHQGTGGMQQTQLGGPGGRYNPNNQYNGDVGPKPAGGRPPYQPKQQQFNNSYAAAGTANPYPAQLAAAAAAAAAAVGGGQTIPAAGFATGFDPLAGVQGAMGTFTSSYQIPAAAAYYSYPAAAAPPPPPQTQAPPVVPPVQQ</sequence>
<feature type="domain" description="Helicase C-terminal" evidence="10">
    <location>
        <begin position="465"/>
        <end position="612"/>
    </location>
</feature>
<gene>
    <name evidence="12" type="ORF">AaeL_AAEL008738</name>
</gene>
<dbReference type="InterPro" id="IPR027417">
    <property type="entry name" value="P-loop_NTPase"/>
</dbReference>
<dbReference type="SMART" id="SM00487">
    <property type="entry name" value="DEXDc"/>
    <property type="match status" value="1"/>
</dbReference>
<dbReference type="OrthoDB" id="196131at2759"/>
<dbReference type="PROSITE" id="PS00039">
    <property type="entry name" value="DEAD_ATP_HELICASE"/>
    <property type="match status" value="1"/>
</dbReference>
<dbReference type="GO" id="GO:0003676">
    <property type="term" value="F:nucleic acid binding"/>
    <property type="evidence" value="ECO:0007669"/>
    <property type="project" value="InterPro"/>
</dbReference>
<evidence type="ECO:0000256" key="4">
    <source>
        <dbReference type="ARBA" id="ARBA00022806"/>
    </source>
</evidence>
<dbReference type="SMART" id="SM00490">
    <property type="entry name" value="HELICc"/>
    <property type="match status" value="1"/>
</dbReference>
<keyword evidence="4" id="KW-0347">Helicase</keyword>
<evidence type="ECO:0000259" key="9">
    <source>
        <dbReference type="PROSITE" id="PS51192"/>
    </source>
</evidence>
<protein>
    <recommendedName>
        <fullName evidence="1">RNA helicase</fullName>
        <ecNumber evidence="1">3.6.4.13</ecNumber>
    </recommendedName>
</protein>
<dbReference type="Gene3D" id="3.40.50.300">
    <property type="entry name" value="P-loop containing nucleotide triphosphate hydrolases"/>
    <property type="match status" value="2"/>
</dbReference>
<feature type="region of interest" description="Disordered" evidence="8">
    <location>
        <begin position="664"/>
        <end position="723"/>
    </location>
</feature>
<evidence type="ECO:0000259" key="11">
    <source>
        <dbReference type="PROSITE" id="PS51195"/>
    </source>
</evidence>
<dbReference type="EC" id="3.6.4.13" evidence="1"/>
<evidence type="ECO:0000256" key="7">
    <source>
        <dbReference type="PROSITE-ProRule" id="PRU00552"/>
    </source>
</evidence>
<feature type="short sequence motif" description="Q motif" evidence="7">
    <location>
        <begin position="229"/>
        <end position="257"/>
    </location>
</feature>
<keyword evidence="2" id="KW-0547">Nucleotide-binding</keyword>
<reference evidence="12" key="1">
    <citation type="submission" date="2005-10" db="EMBL/GenBank/DDBJ databases">
        <authorList>
            <person name="Loftus B.J."/>
            <person name="Nene V.M."/>
            <person name="Hannick L.I."/>
            <person name="Bidwell S."/>
            <person name="Haas B."/>
            <person name="Amedeo P."/>
            <person name="Orvis J."/>
            <person name="Wortman J.R."/>
            <person name="White O.R."/>
            <person name="Salzberg S."/>
            <person name="Shumway M."/>
            <person name="Koo H."/>
            <person name="Zhao Y."/>
            <person name="Holmes M."/>
            <person name="Miller J."/>
            <person name="Schatz M."/>
            <person name="Pop M."/>
            <person name="Pai G."/>
            <person name="Utterback T."/>
            <person name="Rogers Y.-H."/>
            <person name="Kravitz S."/>
            <person name="Fraser C.M."/>
        </authorList>
    </citation>
    <scope>NUCLEOTIDE SEQUENCE</scope>
    <source>
        <strain evidence="12">Liverpool</strain>
    </source>
</reference>
<keyword evidence="5" id="KW-0067">ATP-binding</keyword>
<dbReference type="Proteomes" id="UP000682892">
    <property type="component" value="Unassembled WGS sequence"/>
</dbReference>
<feature type="region of interest" description="Disordered" evidence="8">
    <location>
        <begin position="1"/>
        <end position="84"/>
    </location>
</feature>
<evidence type="ECO:0000256" key="1">
    <source>
        <dbReference type="ARBA" id="ARBA00012552"/>
    </source>
</evidence>
<evidence type="ECO:0000256" key="8">
    <source>
        <dbReference type="SAM" id="MobiDB-lite"/>
    </source>
</evidence>
<dbReference type="SUPFAM" id="SSF52540">
    <property type="entry name" value="P-loop containing nucleoside triphosphate hydrolases"/>
    <property type="match status" value="1"/>
</dbReference>
<dbReference type="InterPro" id="IPR014014">
    <property type="entry name" value="RNA_helicase_DEAD_Q_motif"/>
</dbReference>
<dbReference type="Pfam" id="PF00270">
    <property type="entry name" value="DEAD"/>
    <property type="match status" value="1"/>
</dbReference>
<feature type="compositionally biased region" description="Pro residues" evidence="8">
    <location>
        <begin position="892"/>
        <end position="911"/>
    </location>
</feature>
<evidence type="ECO:0000256" key="5">
    <source>
        <dbReference type="ARBA" id="ARBA00022840"/>
    </source>
</evidence>
<dbReference type="GO" id="GO:0031047">
    <property type="term" value="P:regulatory ncRNA-mediated gene silencing"/>
    <property type="evidence" value="ECO:0007669"/>
    <property type="project" value="UniProtKB-ARBA"/>
</dbReference>
<comment type="catalytic activity">
    <reaction evidence="6">
        <text>ATP + H2O = ADP + phosphate + H(+)</text>
        <dbReference type="Rhea" id="RHEA:13065"/>
        <dbReference type="ChEBI" id="CHEBI:15377"/>
        <dbReference type="ChEBI" id="CHEBI:15378"/>
        <dbReference type="ChEBI" id="CHEBI:30616"/>
        <dbReference type="ChEBI" id="CHEBI:43474"/>
        <dbReference type="ChEBI" id="CHEBI:456216"/>
        <dbReference type="EC" id="3.6.4.13"/>
    </reaction>
</comment>
<dbReference type="InterPro" id="IPR014001">
    <property type="entry name" value="Helicase_ATP-bd"/>
</dbReference>
<dbReference type="GO" id="GO:0003724">
    <property type="term" value="F:RNA helicase activity"/>
    <property type="evidence" value="ECO:0007669"/>
    <property type="project" value="UniProtKB-EC"/>
</dbReference>
<proteinExistence type="predicted"/>
<reference evidence="12" key="2">
    <citation type="journal article" date="2007" name="Science">
        <title>Genome sequence of Aedes aegypti, a major arbovirus vector.</title>
        <authorList>
            <person name="Nene V."/>
            <person name="Wortman J.R."/>
            <person name="Lawson D."/>
            <person name="Haas B."/>
            <person name="Kodira C."/>
            <person name="Tu Z.J."/>
            <person name="Loftus B."/>
            <person name="Xi Z."/>
            <person name="Megy K."/>
            <person name="Grabherr M."/>
            <person name="Ren Q."/>
            <person name="Zdobnov E.M."/>
            <person name="Lobo N.F."/>
            <person name="Campbell K.S."/>
            <person name="Brown S.E."/>
            <person name="Bonaldo M.F."/>
            <person name="Zhu J."/>
            <person name="Sinkins S.P."/>
            <person name="Hogenkamp D.G."/>
            <person name="Amedeo P."/>
            <person name="Arensburger P."/>
            <person name="Atkinson P.W."/>
            <person name="Bidwell S."/>
            <person name="Biedler J."/>
            <person name="Birney E."/>
            <person name="Bruggner R.V."/>
            <person name="Costas J."/>
            <person name="Coy M.R."/>
            <person name="Crabtree J."/>
            <person name="Crawford M."/>
            <person name="Debruyn B."/>
            <person name="Decaprio D."/>
            <person name="Eiglmeier K."/>
            <person name="Eisenstadt E."/>
            <person name="El-Dorry H."/>
            <person name="Gelbart W.M."/>
            <person name="Gomes S.L."/>
            <person name="Hammond M."/>
            <person name="Hannick L.I."/>
            <person name="Hogan J.R."/>
            <person name="Holmes M.H."/>
            <person name="Jaffe D."/>
            <person name="Johnston J.S."/>
            <person name="Kennedy R.C."/>
            <person name="Koo H."/>
            <person name="Kravitz S."/>
            <person name="Kriventseva E.V."/>
            <person name="Kulp D."/>
            <person name="Labutti K."/>
            <person name="Lee E."/>
            <person name="Li S."/>
            <person name="Lovin D.D."/>
            <person name="Mao C."/>
            <person name="Mauceli E."/>
            <person name="Menck C.F."/>
            <person name="Miller J.R."/>
            <person name="Montgomery P."/>
            <person name="Mori A."/>
            <person name="Nascimento A.L."/>
            <person name="Naveira H.F."/>
            <person name="Nusbaum C."/>
            <person name="O'leary S."/>
            <person name="Orvis J."/>
            <person name="Pertea M."/>
            <person name="Quesneville H."/>
            <person name="Reidenbach K.R."/>
            <person name="Rogers Y.H."/>
            <person name="Roth C.W."/>
            <person name="Schneider J.R."/>
            <person name="Schatz M."/>
            <person name="Shumway M."/>
            <person name="Stanke M."/>
            <person name="Stinson E.O."/>
            <person name="Tubio J.M."/>
            <person name="Vanzee J.P."/>
            <person name="Verjovski-Almeida S."/>
            <person name="Werner D."/>
            <person name="White O."/>
            <person name="Wyder S."/>
            <person name="Zeng Q."/>
            <person name="Zhao Q."/>
            <person name="Zhao Y."/>
            <person name="Hill C.A."/>
            <person name="Raikhel A.S."/>
            <person name="Soares M.B."/>
            <person name="Knudson D.L."/>
            <person name="Lee N.H."/>
            <person name="Galagan J."/>
            <person name="Salzberg S.L."/>
            <person name="Paulsen I.T."/>
            <person name="Dimopoulos G."/>
            <person name="Collins F.H."/>
            <person name="Birren B."/>
            <person name="Fraser-Liggett C.M."/>
            <person name="Severson D.W."/>
        </authorList>
    </citation>
    <scope>NUCLEOTIDE SEQUENCE [LARGE SCALE GENOMIC DNA]</scope>
    <source>
        <strain evidence="12">Liverpool</strain>
    </source>
</reference>
<reference evidence="12" key="3">
    <citation type="submission" date="2012-09" db="EMBL/GenBank/DDBJ databases">
        <authorList>
            <consortium name="VectorBase"/>
        </authorList>
    </citation>
    <scope>NUCLEOTIDE SEQUENCE</scope>
    <source>
        <strain evidence="12">Liverpool</strain>
    </source>
</reference>
<feature type="compositionally biased region" description="Polar residues" evidence="8">
    <location>
        <begin position="687"/>
        <end position="720"/>
    </location>
</feature>
<feature type="domain" description="DEAD-box RNA helicase Q" evidence="11">
    <location>
        <begin position="229"/>
        <end position="257"/>
    </location>
</feature>
<dbReference type="Pfam" id="PF00271">
    <property type="entry name" value="Helicase_C"/>
    <property type="match status" value="1"/>
</dbReference>
<dbReference type="PROSITE" id="PS51192">
    <property type="entry name" value="HELICASE_ATP_BIND_1"/>
    <property type="match status" value="1"/>
</dbReference>
<dbReference type="CDD" id="cd18787">
    <property type="entry name" value="SF2_C_DEAD"/>
    <property type="match status" value="1"/>
</dbReference>
<feature type="region of interest" description="Disordered" evidence="8">
    <location>
        <begin position="750"/>
        <end position="815"/>
    </location>
</feature>
<dbReference type="InterPro" id="IPR011545">
    <property type="entry name" value="DEAD/DEAH_box_helicase_dom"/>
</dbReference>
<dbReference type="CDD" id="cd17966">
    <property type="entry name" value="DEADc_DDX5_DDX17"/>
    <property type="match status" value="1"/>
</dbReference>
<feature type="region of interest" description="Disordered" evidence="8">
    <location>
        <begin position="890"/>
        <end position="911"/>
    </location>
</feature>
<keyword evidence="3" id="KW-0378">Hydrolase</keyword>
<dbReference type="GO" id="GO:0016787">
    <property type="term" value="F:hydrolase activity"/>
    <property type="evidence" value="ECO:0007669"/>
    <property type="project" value="UniProtKB-KW"/>
</dbReference>
<dbReference type="GO" id="GO:0005524">
    <property type="term" value="F:ATP binding"/>
    <property type="evidence" value="ECO:0007669"/>
    <property type="project" value="UniProtKB-KW"/>
</dbReference>
<evidence type="ECO:0000256" key="2">
    <source>
        <dbReference type="ARBA" id="ARBA00022741"/>
    </source>
</evidence>
<dbReference type="FunFam" id="3.40.50.300:FF:000079">
    <property type="entry name" value="probable ATP-dependent RNA helicase DDX17"/>
    <property type="match status" value="1"/>
</dbReference>
<organism evidence="12 13">
    <name type="scientific">Aedes aegypti</name>
    <name type="common">Yellowfever mosquito</name>
    <name type="synonym">Culex aegypti</name>
    <dbReference type="NCBI Taxonomy" id="7159"/>
    <lineage>
        <taxon>Eukaryota</taxon>
        <taxon>Metazoa</taxon>
        <taxon>Ecdysozoa</taxon>
        <taxon>Arthropoda</taxon>
        <taxon>Hexapoda</taxon>
        <taxon>Insecta</taxon>
        <taxon>Pterygota</taxon>
        <taxon>Neoptera</taxon>
        <taxon>Endopterygota</taxon>
        <taxon>Diptera</taxon>
        <taxon>Nematocera</taxon>
        <taxon>Culicoidea</taxon>
        <taxon>Culicidae</taxon>
        <taxon>Culicinae</taxon>
        <taxon>Aedini</taxon>
        <taxon>Aedes</taxon>
        <taxon>Stegomyia</taxon>
    </lineage>
</organism>
<feature type="compositionally biased region" description="Pro residues" evidence="8">
    <location>
        <begin position="42"/>
        <end position="51"/>
    </location>
</feature>
<dbReference type="PANTHER" id="PTHR47958">
    <property type="entry name" value="ATP-DEPENDENT RNA HELICASE DBP3"/>
    <property type="match status" value="1"/>
</dbReference>
<dbReference type="HOGENOM" id="CLU_003041_16_0_1"/>
<feature type="domain" description="Helicase ATP-binding" evidence="9">
    <location>
        <begin position="260"/>
        <end position="437"/>
    </location>
</feature>
<dbReference type="KEGG" id="aag:5571006"/>
<feature type="compositionally biased region" description="Gly residues" evidence="8">
    <location>
        <begin position="65"/>
        <end position="74"/>
    </location>
</feature>
<name>A0A1S4FKM7_AEDAE</name>
<accession>A0A1S4FKM7</accession>
<evidence type="ECO:0000313" key="12">
    <source>
        <dbReference type="EMBL" id="EAT39469.1"/>
    </source>
</evidence>
<dbReference type="EMBL" id="CH477530">
    <property type="protein sequence ID" value="EAT39469.1"/>
    <property type="molecule type" value="Genomic_DNA"/>
</dbReference>
<dbReference type="InterPro" id="IPR001650">
    <property type="entry name" value="Helicase_C-like"/>
</dbReference>
<dbReference type="InterPro" id="IPR000629">
    <property type="entry name" value="RNA-helicase_DEAD-box_CS"/>
</dbReference>